<dbReference type="OrthoDB" id="9876299at2759"/>
<dbReference type="HOGENOM" id="CLU_463774_0_0_1"/>
<dbReference type="SUPFAM" id="SSF52047">
    <property type="entry name" value="RNI-like"/>
    <property type="match status" value="1"/>
</dbReference>
<proteinExistence type="predicted"/>
<reference evidence="2 3" key="1">
    <citation type="journal article" date="2013" name="PLoS Genet.">
        <title>Genomic mechanisms accounting for the adaptation to parasitism in nematode-trapping fungi.</title>
        <authorList>
            <person name="Meerupati T."/>
            <person name="Andersson K.M."/>
            <person name="Friman E."/>
            <person name="Kumar D."/>
            <person name="Tunlid A."/>
            <person name="Ahren D."/>
        </authorList>
    </citation>
    <scope>NUCLEOTIDE SEQUENCE [LARGE SCALE GENOMIC DNA]</scope>
    <source>
        <strain evidence="2 3">CBS 200.50</strain>
    </source>
</reference>
<dbReference type="Pfam" id="PF13516">
    <property type="entry name" value="LRR_6"/>
    <property type="match status" value="1"/>
</dbReference>
<dbReference type="Gene3D" id="3.80.10.10">
    <property type="entry name" value="Ribonuclease Inhibitor"/>
    <property type="match status" value="1"/>
</dbReference>
<dbReference type="AlphaFoldDB" id="S8AES1"/>
<dbReference type="EMBL" id="AQGS01000238">
    <property type="protein sequence ID" value="EPS41555.1"/>
    <property type="molecule type" value="Genomic_DNA"/>
</dbReference>
<comment type="caution">
    <text evidence="2">The sequence shown here is derived from an EMBL/GenBank/DDBJ whole genome shotgun (WGS) entry which is preliminary data.</text>
</comment>
<dbReference type="InterPro" id="IPR032675">
    <property type="entry name" value="LRR_dom_sf"/>
</dbReference>
<feature type="compositionally biased region" description="Basic and acidic residues" evidence="1">
    <location>
        <begin position="374"/>
        <end position="386"/>
    </location>
</feature>
<feature type="compositionally biased region" description="Low complexity" evidence="1">
    <location>
        <begin position="235"/>
        <end position="247"/>
    </location>
</feature>
<protein>
    <recommendedName>
        <fullName evidence="4">Leucine rich repeat protein</fullName>
    </recommendedName>
</protein>
<evidence type="ECO:0000256" key="1">
    <source>
        <dbReference type="SAM" id="MobiDB-lite"/>
    </source>
</evidence>
<reference evidence="3" key="2">
    <citation type="submission" date="2013-04" db="EMBL/GenBank/DDBJ databases">
        <title>Genomic mechanisms accounting for the adaptation to parasitism in nematode-trapping fungi.</title>
        <authorList>
            <person name="Ahren D.G."/>
        </authorList>
    </citation>
    <scope>NUCLEOTIDE SEQUENCE [LARGE SCALE GENOMIC DNA]</scope>
    <source>
        <strain evidence="3">CBS 200.50</strain>
    </source>
</reference>
<dbReference type="eggNOG" id="ENOG502S5T4">
    <property type="taxonomic scope" value="Eukaryota"/>
</dbReference>
<feature type="region of interest" description="Disordered" evidence="1">
    <location>
        <begin position="230"/>
        <end position="253"/>
    </location>
</feature>
<organism evidence="2 3">
    <name type="scientific">Dactylellina haptotyla (strain CBS 200.50)</name>
    <name type="common">Nematode-trapping fungus</name>
    <name type="synonym">Monacrosporium haptotylum</name>
    <dbReference type="NCBI Taxonomy" id="1284197"/>
    <lineage>
        <taxon>Eukaryota</taxon>
        <taxon>Fungi</taxon>
        <taxon>Dikarya</taxon>
        <taxon>Ascomycota</taxon>
        <taxon>Pezizomycotina</taxon>
        <taxon>Orbiliomycetes</taxon>
        <taxon>Orbiliales</taxon>
        <taxon>Orbiliaceae</taxon>
        <taxon>Dactylellina</taxon>
    </lineage>
</organism>
<evidence type="ECO:0008006" key="4">
    <source>
        <dbReference type="Google" id="ProtNLM"/>
    </source>
</evidence>
<evidence type="ECO:0000313" key="2">
    <source>
        <dbReference type="EMBL" id="EPS41555.1"/>
    </source>
</evidence>
<sequence>MGKLTYVNRKISGVKLAQSIQRDIQKRIPKIGEEKKLAAVHRDPTVEIDVSGRQLGAEGITIVCNSLYNLGLTKLSRVEELNLSGNDLTASSLQHLRRALSVCPDIRDIDISNNKIELCTIDDMKEWRKFLECFSVLKCVRRLDFSGNPLGDIGVEILFSTYANESDIFIPYYFKAIGKSDGFDDSADANYTVEGFDIRSQGGHLYLASHPQGVDLGNITDVERKASLGSTSAQSSGMLGSSPHSSLDPSREPADIHGLRGIPYIILSNIGATDLSAMWMSYIIPDHTLPPDLLPHLPPLKEGPLAATIRKYDALTTCRGLILTENPLITTLGQRALKEAEERRDQDAATVEELMTNGQGRRRSSAVSDACSEDSGRRDANRRSSGQEDSFQVGSFLARGRKALNDSRYNLDRTRARIQLNVLKEKGVNASLLWKVVMRTVVVGRAILLDYHGPITIDGCEPTLKIDTKSSQRASTDSNFKVAVDDSAEYVTTSKDLLSVAMKALDVSTATDETNGDALDRKLPGDLPIDIWMKIILMAEDSDNITNRAQRLNIFHWARSRTAIAKELEYLSESTESQARRVIAKVKGLVYEL</sequence>
<gene>
    <name evidence="2" type="ORF">H072_4582</name>
</gene>
<evidence type="ECO:0000313" key="3">
    <source>
        <dbReference type="Proteomes" id="UP000015100"/>
    </source>
</evidence>
<name>S8AES1_DACHA</name>
<dbReference type="OMA" id="CKSIIWR"/>
<accession>S8AES1</accession>
<feature type="region of interest" description="Disordered" evidence="1">
    <location>
        <begin position="340"/>
        <end position="391"/>
    </location>
</feature>
<dbReference type="SMART" id="SM00368">
    <property type="entry name" value="LRR_RI"/>
    <property type="match status" value="2"/>
</dbReference>
<dbReference type="Proteomes" id="UP000015100">
    <property type="component" value="Unassembled WGS sequence"/>
</dbReference>
<keyword evidence="3" id="KW-1185">Reference proteome</keyword>
<dbReference type="InterPro" id="IPR001611">
    <property type="entry name" value="Leu-rich_rpt"/>
</dbReference>